<feature type="compositionally biased region" description="Polar residues" evidence="2">
    <location>
        <begin position="236"/>
        <end position="248"/>
    </location>
</feature>
<organism evidence="3 5">
    <name type="scientific">Phytophthora oleae</name>
    <dbReference type="NCBI Taxonomy" id="2107226"/>
    <lineage>
        <taxon>Eukaryota</taxon>
        <taxon>Sar</taxon>
        <taxon>Stramenopiles</taxon>
        <taxon>Oomycota</taxon>
        <taxon>Peronosporomycetes</taxon>
        <taxon>Peronosporales</taxon>
        <taxon>Peronosporaceae</taxon>
        <taxon>Phytophthora</taxon>
    </lineage>
</organism>
<dbReference type="SUPFAM" id="SSF56112">
    <property type="entry name" value="Protein kinase-like (PK-like)"/>
    <property type="match status" value="1"/>
</dbReference>
<evidence type="ECO:0000313" key="3">
    <source>
        <dbReference type="EMBL" id="KAL3666172.1"/>
    </source>
</evidence>
<keyword evidence="5" id="KW-1185">Reference proteome</keyword>
<dbReference type="AlphaFoldDB" id="A0ABD3FJW8"/>
<reference evidence="3 5" key="1">
    <citation type="submission" date="2024-09" db="EMBL/GenBank/DDBJ databases">
        <title>Genome sequencing and assembly of Phytophthora oleae, isolate VK10A, causative agent of rot of olive drupes.</title>
        <authorList>
            <person name="Conti Taguali S."/>
            <person name="Riolo M."/>
            <person name="La Spada F."/>
            <person name="Cacciola S.O."/>
            <person name="Dionisio G."/>
        </authorList>
    </citation>
    <scope>NUCLEOTIDE SEQUENCE [LARGE SCALE GENOMIC DNA]</scope>
    <source>
        <strain evidence="3 5">VK10A</strain>
    </source>
</reference>
<sequence length="318" mass="34559">MCILETLTRTVPWAGLDIEKIRTLKRNLSLLPPRPKCISVQAWTLIEKMCASDPKKRITLSEASQELKRLGYGNRASSRSRNSSSKDLEALEADAAAKVDQVAKSLDQVTKSLDEVSQELRYLSNESRSRGGSVTDLKAMEADAVATVEHVSTSLDEVSQELKEISDRSRNGSATDLREIEEQASHKLVCVSSLLNIASQELKRLGMGDKVPSESRNSSTLELVAMAQKALAKLTRLSSEGSTGSRDSQLPKPDQECSGISENEVIESPTEALASPAVQVEEEIAAATEDQSCSERLGFSSQTAILEPSQGERCCCGW</sequence>
<evidence type="ECO:0000256" key="1">
    <source>
        <dbReference type="SAM" id="Coils"/>
    </source>
</evidence>
<evidence type="ECO:0000313" key="4">
    <source>
        <dbReference type="EMBL" id="KAL3666178.1"/>
    </source>
</evidence>
<dbReference type="EMBL" id="JBIMZQ010000018">
    <property type="protein sequence ID" value="KAL3666178.1"/>
    <property type="molecule type" value="Genomic_DNA"/>
</dbReference>
<evidence type="ECO:0000256" key="2">
    <source>
        <dbReference type="SAM" id="MobiDB-lite"/>
    </source>
</evidence>
<dbReference type="Proteomes" id="UP001632037">
    <property type="component" value="Unassembled WGS sequence"/>
</dbReference>
<dbReference type="EMBL" id="JBIMZQ010000018">
    <property type="protein sequence ID" value="KAL3666172.1"/>
    <property type="molecule type" value="Genomic_DNA"/>
</dbReference>
<comment type="caution">
    <text evidence="3">The sequence shown here is derived from an EMBL/GenBank/DDBJ whole genome shotgun (WGS) entry which is preliminary data.</text>
</comment>
<name>A0ABD3FJW8_9STRA</name>
<keyword evidence="1" id="KW-0175">Coiled coil</keyword>
<dbReference type="Gene3D" id="1.10.510.10">
    <property type="entry name" value="Transferase(Phosphotransferase) domain 1"/>
    <property type="match status" value="1"/>
</dbReference>
<feature type="region of interest" description="Disordered" evidence="2">
    <location>
        <begin position="235"/>
        <end position="269"/>
    </location>
</feature>
<accession>A0ABD3FJW8</accession>
<dbReference type="Gene3D" id="1.20.1480.30">
    <property type="entry name" value="Designed four-helix bundle protein"/>
    <property type="match status" value="1"/>
</dbReference>
<evidence type="ECO:0008006" key="6">
    <source>
        <dbReference type="Google" id="ProtNLM"/>
    </source>
</evidence>
<dbReference type="InterPro" id="IPR011009">
    <property type="entry name" value="Kinase-like_dom_sf"/>
</dbReference>
<gene>
    <name evidence="3" type="ORF">V7S43_008960</name>
    <name evidence="4" type="ORF">V7S43_008966</name>
</gene>
<feature type="coiled-coil region" evidence="1">
    <location>
        <begin position="99"/>
        <end position="126"/>
    </location>
</feature>
<evidence type="ECO:0000313" key="5">
    <source>
        <dbReference type="Proteomes" id="UP001632037"/>
    </source>
</evidence>
<protein>
    <recommendedName>
        <fullName evidence="6">Protein kinase domain-containing protein</fullName>
    </recommendedName>
</protein>
<proteinExistence type="predicted"/>